<dbReference type="Proteomes" id="UP000325105">
    <property type="component" value="Unassembled WGS sequence"/>
</dbReference>
<dbReference type="EMBL" id="VNHX01000027">
    <property type="protein sequence ID" value="TYP89471.1"/>
    <property type="molecule type" value="Genomic_DNA"/>
</dbReference>
<dbReference type="OrthoDB" id="9981184at2"/>
<proteinExistence type="predicted"/>
<dbReference type="Gene3D" id="3.30.530.80">
    <property type="match status" value="1"/>
</dbReference>
<organism evidence="2 3">
    <name type="scientific">Sphingobacterium allocomposti</name>
    <dbReference type="NCBI Taxonomy" id="415956"/>
    <lineage>
        <taxon>Bacteria</taxon>
        <taxon>Pseudomonadati</taxon>
        <taxon>Bacteroidota</taxon>
        <taxon>Sphingobacteriia</taxon>
        <taxon>Sphingobacteriales</taxon>
        <taxon>Sphingobacteriaceae</taxon>
        <taxon>Sphingobacterium</taxon>
    </lineage>
</organism>
<evidence type="ECO:0000313" key="2">
    <source>
        <dbReference type="EMBL" id="TYP89471.1"/>
    </source>
</evidence>
<comment type="caution">
    <text evidence="2">The sequence shown here is derived from an EMBL/GenBank/DDBJ whole genome shotgun (WGS) entry which is preliminary data.</text>
</comment>
<protein>
    <submittedName>
        <fullName evidence="2">Uncharacterized protein with TBP-like fold DUF4468</fullName>
    </submittedName>
</protein>
<sequence length="153" mass="17221">MKSILLLLLTIPILGVSQDLPQVDGKVVYSIDVYNDHADKMEMFSLCKSFIDEVLKPENVILHTEDFTSGQIIGKGVSAFDNESKKGFNWAVGAATRPTFTLQFDVYDNKATLTIKEIVLAKLNVMDEVLRPMGHAIEKEFKVSRKSNLDKNW</sequence>
<evidence type="ECO:0000259" key="1">
    <source>
        <dbReference type="Pfam" id="PF14730"/>
    </source>
</evidence>
<dbReference type="AlphaFoldDB" id="A0A5S5D0B8"/>
<gene>
    <name evidence="2" type="ORF">BC792_12773</name>
</gene>
<accession>A0A5S5D0B8</accession>
<dbReference type="Pfam" id="PF14730">
    <property type="entry name" value="DUF4468"/>
    <property type="match status" value="1"/>
</dbReference>
<dbReference type="InterPro" id="IPR027823">
    <property type="entry name" value="DUF4468"/>
</dbReference>
<keyword evidence="3" id="KW-1185">Reference proteome</keyword>
<reference evidence="2 3" key="1">
    <citation type="submission" date="2019-07" db="EMBL/GenBank/DDBJ databases">
        <title>Genomic Encyclopedia of Archaeal and Bacterial Type Strains, Phase II (KMG-II): from individual species to whole genera.</title>
        <authorList>
            <person name="Goeker M."/>
        </authorList>
    </citation>
    <scope>NUCLEOTIDE SEQUENCE [LARGE SCALE GENOMIC DNA]</scope>
    <source>
        <strain evidence="2 3">DSM 18850</strain>
    </source>
</reference>
<name>A0A5S5D0B8_9SPHI</name>
<feature type="domain" description="DUF4468" evidence="1">
    <location>
        <begin position="36"/>
        <end position="118"/>
    </location>
</feature>
<evidence type="ECO:0000313" key="3">
    <source>
        <dbReference type="Proteomes" id="UP000325105"/>
    </source>
</evidence>
<dbReference type="RefSeq" id="WP_148910060.1">
    <property type="nucleotide sequence ID" value="NZ_VNHX01000027.1"/>
</dbReference>